<organism evidence="2">
    <name type="scientific">Pelagomonas calceolata</name>
    <dbReference type="NCBI Taxonomy" id="35677"/>
    <lineage>
        <taxon>Eukaryota</taxon>
        <taxon>Sar</taxon>
        <taxon>Stramenopiles</taxon>
        <taxon>Ochrophyta</taxon>
        <taxon>Pelagophyceae</taxon>
        <taxon>Pelagomonadales</taxon>
        <taxon>Pelagomonadaceae</taxon>
        <taxon>Pelagomonas</taxon>
    </lineage>
</organism>
<feature type="compositionally biased region" description="Acidic residues" evidence="1">
    <location>
        <begin position="92"/>
        <end position="117"/>
    </location>
</feature>
<evidence type="ECO:0000313" key="2">
    <source>
        <dbReference type="EMBL" id="CAE0686345.1"/>
    </source>
</evidence>
<reference evidence="2" key="1">
    <citation type="submission" date="2021-01" db="EMBL/GenBank/DDBJ databases">
        <authorList>
            <person name="Corre E."/>
            <person name="Pelletier E."/>
            <person name="Niang G."/>
            <person name="Scheremetjew M."/>
            <person name="Finn R."/>
            <person name="Kale V."/>
            <person name="Holt S."/>
            <person name="Cochrane G."/>
            <person name="Meng A."/>
            <person name="Brown T."/>
            <person name="Cohen L."/>
        </authorList>
    </citation>
    <scope>NUCLEOTIDE SEQUENCE</scope>
    <source>
        <strain evidence="2">CCMP1756</strain>
    </source>
</reference>
<sequence>MSHRTHRFDAWHLLAEPTFGAILAPAEGEALAELARREETARDELRRARDAEAPTPVGVAPRADADDDAATEGRSADGDDDDDEGASRAVDDDASADDEGDDDEEYEDELGLSSDGD</sequence>
<evidence type="ECO:0000256" key="1">
    <source>
        <dbReference type="SAM" id="MobiDB-lite"/>
    </source>
</evidence>
<accession>A0A7S4E318</accession>
<gene>
    <name evidence="2" type="ORF">PCAL00307_LOCUS1779</name>
</gene>
<feature type="compositionally biased region" description="Basic and acidic residues" evidence="1">
    <location>
        <begin position="36"/>
        <end position="52"/>
    </location>
</feature>
<proteinExistence type="predicted"/>
<protein>
    <submittedName>
        <fullName evidence="2">Uncharacterized protein</fullName>
    </submittedName>
</protein>
<feature type="region of interest" description="Disordered" evidence="1">
    <location>
        <begin position="36"/>
        <end position="117"/>
    </location>
</feature>
<name>A0A7S4E318_9STRA</name>
<dbReference type="EMBL" id="HBIW01002093">
    <property type="protein sequence ID" value="CAE0686345.1"/>
    <property type="molecule type" value="Transcribed_RNA"/>
</dbReference>
<dbReference type="AlphaFoldDB" id="A0A7S4E318"/>